<keyword evidence="3" id="KW-1185">Reference proteome</keyword>
<dbReference type="RefSeq" id="WP_014444235.1">
    <property type="nucleotide sequence ID" value="NC_017093.1"/>
</dbReference>
<feature type="transmembrane region" description="Helical" evidence="1">
    <location>
        <begin position="139"/>
        <end position="159"/>
    </location>
</feature>
<organism evidence="2 3">
    <name type="scientific">Actinoplanes missouriensis (strain ATCC 14538 / DSM 43046 / CBS 188.64 / JCM 3121 / NBRC 102363 / NCIMB 12654 / NRRL B-3342 / UNCC 431)</name>
    <dbReference type="NCBI Taxonomy" id="512565"/>
    <lineage>
        <taxon>Bacteria</taxon>
        <taxon>Bacillati</taxon>
        <taxon>Actinomycetota</taxon>
        <taxon>Actinomycetes</taxon>
        <taxon>Micromonosporales</taxon>
        <taxon>Micromonosporaceae</taxon>
        <taxon>Actinoplanes</taxon>
    </lineage>
</organism>
<keyword evidence="1" id="KW-0812">Transmembrane</keyword>
<evidence type="ECO:0000313" key="3">
    <source>
        <dbReference type="Proteomes" id="UP000007882"/>
    </source>
</evidence>
<keyword evidence="1" id="KW-0472">Membrane</keyword>
<evidence type="ECO:0000313" key="2">
    <source>
        <dbReference type="EMBL" id="BAL89341.1"/>
    </source>
</evidence>
<feature type="transmembrane region" description="Helical" evidence="1">
    <location>
        <begin position="88"/>
        <end position="107"/>
    </location>
</feature>
<feature type="transmembrane region" description="Helical" evidence="1">
    <location>
        <begin position="16"/>
        <end position="36"/>
    </location>
</feature>
<dbReference type="EMBL" id="AP012319">
    <property type="protein sequence ID" value="BAL89341.1"/>
    <property type="molecule type" value="Genomic_DNA"/>
</dbReference>
<feature type="transmembrane region" description="Helical" evidence="1">
    <location>
        <begin position="166"/>
        <end position="188"/>
    </location>
</feature>
<protein>
    <submittedName>
        <fullName evidence="2">Uncharacterized protein</fullName>
    </submittedName>
</protein>
<sequence length="226" mass="24507">MNRWPIARYLLGSHTVFLLIVLAGIYVFALLVVGAVSLFTDIRLSSVDVVGQALPWVAFGYGAGTSGLLTTVLVHGRTRREFLLQHPVFQVITTLLAAALITGAFAVEGLAYRAFGWTQKVQEQRAYDTAGDLATIFGVHWSMLLIWLMLGVFVGVAFYRWEAAGGLCLVPAGLLVLWTGGVNGFFSLPFARTGMPLVPVTLAAVVIAYGLLWYSARDVSVRTRVA</sequence>
<dbReference type="HOGENOM" id="CLU_1183439_0_0_11"/>
<reference evidence="2 3" key="1">
    <citation type="submission" date="2012-02" db="EMBL/GenBank/DDBJ databases">
        <title>Complete genome sequence of Actinoplanes missouriensis 431 (= NBRC 102363).</title>
        <authorList>
            <person name="Ohnishi Y."/>
            <person name="Ishikawa J."/>
            <person name="Sekine M."/>
            <person name="Hosoyama A."/>
            <person name="Harada T."/>
            <person name="Narita H."/>
            <person name="Hata T."/>
            <person name="Konno Y."/>
            <person name="Tutikane K."/>
            <person name="Fujita N."/>
            <person name="Horinouchi S."/>
            <person name="Hayakawa M."/>
        </authorList>
    </citation>
    <scope>NUCLEOTIDE SEQUENCE [LARGE SCALE GENOMIC DNA]</scope>
    <source>
        <strain evidence="3">ATCC 14538 / DSM 43046 / CBS 188.64 / JCM 3121 / NBRC 102363 / NCIMB 12654 / NRRL B-3342 / UNCC 431</strain>
    </source>
</reference>
<accession>I0H8K4</accession>
<dbReference type="Proteomes" id="UP000007882">
    <property type="component" value="Chromosome"/>
</dbReference>
<dbReference type="KEGG" id="ams:AMIS_41210"/>
<dbReference type="PATRIC" id="fig|512565.3.peg.4103"/>
<evidence type="ECO:0000256" key="1">
    <source>
        <dbReference type="SAM" id="Phobius"/>
    </source>
</evidence>
<gene>
    <name evidence="2" type="ordered locus">AMIS_41210</name>
</gene>
<proteinExistence type="predicted"/>
<dbReference type="STRING" id="512565.AMIS_41210"/>
<dbReference type="AlphaFoldDB" id="I0H8K4"/>
<keyword evidence="1" id="KW-1133">Transmembrane helix</keyword>
<dbReference type="eggNOG" id="ENOG5033MCT">
    <property type="taxonomic scope" value="Bacteria"/>
</dbReference>
<name>I0H8K4_ACTM4</name>
<feature type="transmembrane region" description="Helical" evidence="1">
    <location>
        <begin position="56"/>
        <end position="76"/>
    </location>
</feature>
<feature type="transmembrane region" description="Helical" evidence="1">
    <location>
        <begin position="194"/>
        <end position="214"/>
    </location>
</feature>
<dbReference type="OrthoDB" id="3538230at2"/>